<proteinExistence type="predicted"/>
<dbReference type="RefSeq" id="XP_033670373.1">
    <property type="nucleotide sequence ID" value="XM_033805506.1"/>
</dbReference>
<keyword evidence="3" id="KW-1185">Reference proteome</keyword>
<dbReference type="OrthoDB" id="3640777at2759"/>
<reference evidence="2" key="1">
    <citation type="journal article" date="2020" name="Stud. Mycol.">
        <title>101 Dothideomycetes genomes: a test case for predicting lifestyles and emergence of pathogens.</title>
        <authorList>
            <person name="Haridas S."/>
            <person name="Albert R."/>
            <person name="Binder M."/>
            <person name="Bloem J."/>
            <person name="Labutti K."/>
            <person name="Salamov A."/>
            <person name="Andreopoulos B."/>
            <person name="Baker S."/>
            <person name="Barry K."/>
            <person name="Bills G."/>
            <person name="Bluhm B."/>
            <person name="Cannon C."/>
            <person name="Castanera R."/>
            <person name="Culley D."/>
            <person name="Daum C."/>
            <person name="Ezra D."/>
            <person name="Gonzalez J."/>
            <person name="Henrissat B."/>
            <person name="Kuo A."/>
            <person name="Liang C."/>
            <person name="Lipzen A."/>
            <person name="Lutzoni F."/>
            <person name="Magnuson J."/>
            <person name="Mondo S."/>
            <person name="Nolan M."/>
            <person name="Ohm R."/>
            <person name="Pangilinan J."/>
            <person name="Park H.-J."/>
            <person name="Ramirez L."/>
            <person name="Alfaro M."/>
            <person name="Sun H."/>
            <person name="Tritt A."/>
            <person name="Yoshinaga Y."/>
            <person name="Zwiers L.-H."/>
            <person name="Turgeon B."/>
            <person name="Goodwin S."/>
            <person name="Spatafora J."/>
            <person name="Crous P."/>
            <person name="Grigoriev I."/>
        </authorList>
    </citation>
    <scope>NUCLEOTIDE SEQUENCE</scope>
    <source>
        <strain evidence="2">ATCC 36951</strain>
    </source>
</reference>
<gene>
    <name evidence="2" type="ORF">M409DRAFT_20698</name>
</gene>
<dbReference type="Proteomes" id="UP000799537">
    <property type="component" value="Unassembled WGS sequence"/>
</dbReference>
<dbReference type="InterPro" id="IPR010730">
    <property type="entry name" value="HET"/>
</dbReference>
<sequence>MAFHYTPVATGNFRLLKLAAPYHGRKHERLSFSMAEYHISQAPSYTAVSHVWGSGTATKEILVNSHPLPVRPNLWTCLHYLAQYRNLNLEAWTHMWVDFICIDQSNVDERTRQVRSMDRIFARANEVSAWLGNQNDPRYLFLREEAVMTLEIDDYIPYDHVPELANRPFWSRMWIVQEIVLAKHVRLHIGNTSIDFSSFSSQLEDYEGAHKKDLERILAYVKARSLDVREVSYPLLELLLDFGSCQCQDPKDKVFALLGMIPGHERRILDRFLPDYSLTHDAVVVLTLSLLRELSDQDIDTKKDMLFDALGVSSSKSARRRLWQASDHGALERIQELLDRNPLDQVPAFLEIHGYNYLDDVVQYSTSQGRPSTISSLVTLPFRAPWTMMTYLFQWSTERRRTPGISRAEDGSLLIPGAWARQLLREAREERKRSTRSPYGTWES</sequence>
<dbReference type="PANTHER" id="PTHR24148">
    <property type="entry name" value="ANKYRIN REPEAT DOMAIN-CONTAINING PROTEIN 39 HOMOLOG-RELATED"/>
    <property type="match status" value="1"/>
</dbReference>
<protein>
    <recommendedName>
        <fullName evidence="1">Heterokaryon incompatibility domain-containing protein</fullName>
    </recommendedName>
</protein>
<evidence type="ECO:0000259" key="1">
    <source>
        <dbReference type="Pfam" id="PF06985"/>
    </source>
</evidence>
<dbReference type="Pfam" id="PF06985">
    <property type="entry name" value="HET"/>
    <property type="match status" value="1"/>
</dbReference>
<evidence type="ECO:0000313" key="3">
    <source>
        <dbReference type="Proteomes" id="UP000799537"/>
    </source>
</evidence>
<name>A0A6A6CQP6_ZASCE</name>
<dbReference type="InterPro" id="IPR052895">
    <property type="entry name" value="HetReg/Transcr_Mod"/>
</dbReference>
<dbReference type="PANTHER" id="PTHR24148:SF64">
    <property type="entry name" value="HETEROKARYON INCOMPATIBILITY DOMAIN-CONTAINING PROTEIN"/>
    <property type="match status" value="1"/>
</dbReference>
<accession>A0A6A6CQP6</accession>
<dbReference type="EMBL" id="ML993588">
    <property type="protein sequence ID" value="KAF2169484.1"/>
    <property type="molecule type" value="Genomic_DNA"/>
</dbReference>
<dbReference type="AlphaFoldDB" id="A0A6A6CQP6"/>
<feature type="domain" description="Heterokaryon incompatibility" evidence="1">
    <location>
        <begin position="45"/>
        <end position="178"/>
    </location>
</feature>
<dbReference type="GeneID" id="54558778"/>
<organism evidence="2 3">
    <name type="scientific">Zasmidium cellare ATCC 36951</name>
    <dbReference type="NCBI Taxonomy" id="1080233"/>
    <lineage>
        <taxon>Eukaryota</taxon>
        <taxon>Fungi</taxon>
        <taxon>Dikarya</taxon>
        <taxon>Ascomycota</taxon>
        <taxon>Pezizomycotina</taxon>
        <taxon>Dothideomycetes</taxon>
        <taxon>Dothideomycetidae</taxon>
        <taxon>Mycosphaerellales</taxon>
        <taxon>Mycosphaerellaceae</taxon>
        <taxon>Zasmidium</taxon>
    </lineage>
</organism>
<evidence type="ECO:0000313" key="2">
    <source>
        <dbReference type="EMBL" id="KAF2169484.1"/>
    </source>
</evidence>